<dbReference type="Pfam" id="PF00581">
    <property type="entry name" value="Rhodanese"/>
    <property type="match status" value="1"/>
</dbReference>
<reference evidence="3 4" key="1">
    <citation type="submission" date="2018-10" db="EMBL/GenBank/DDBJ databases">
        <title>Genomic Encyclopedia of Type Strains, Phase IV (KMG-IV): sequencing the most valuable type-strain genomes for metagenomic binning, comparative biology and taxonomic classification.</title>
        <authorList>
            <person name="Goeker M."/>
        </authorList>
    </citation>
    <scope>NUCLEOTIDE SEQUENCE [LARGE SCALE GENOMIC DNA]</scope>
    <source>
        <strain evidence="3 4">DSM 23841</strain>
    </source>
</reference>
<dbReference type="SUPFAM" id="SSF52821">
    <property type="entry name" value="Rhodanese/Cell cycle control phosphatase"/>
    <property type="match status" value="1"/>
</dbReference>
<dbReference type="AlphaFoldDB" id="A0A495WCN7"/>
<keyword evidence="4" id="KW-1185">Reference proteome</keyword>
<dbReference type="EMBL" id="RBXP01000013">
    <property type="protein sequence ID" value="RKT59406.1"/>
    <property type="molecule type" value="Genomic_DNA"/>
</dbReference>
<evidence type="ECO:0000259" key="2">
    <source>
        <dbReference type="PROSITE" id="PS50206"/>
    </source>
</evidence>
<dbReference type="OrthoDB" id="9789585at2"/>
<dbReference type="InterPro" id="IPR036873">
    <property type="entry name" value="Rhodanese-like_dom_sf"/>
</dbReference>
<feature type="chain" id="PRO_5019736374" evidence="1">
    <location>
        <begin position="21"/>
        <end position="202"/>
    </location>
</feature>
<evidence type="ECO:0000256" key="1">
    <source>
        <dbReference type="SAM" id="SignalP"/>
    </source>
</evidence>
<dbReference type="Gene3D" id="3.40.250.10">
    <property type="entry name" value="Rhodanese-like domain"/>
    <property type="match status" value="1"/>
</dbReference>
<evidence type="ECO:0000313" key="4">
    <source>
        <dbReference type="Proteomes" id="UP000270626"/>
    </source>
</evidence>
<dbReference type="Proteomes" id="UP000270626">
    <property type="component" value="Unassembled WGS sequence"/>
</dbReference>
<protein>
    <submittedName>
        <fullName evidence="3">Rhodanese-like domain-containing protein</fullName>
    </submittedName>
</protein>
<keyword evidence="1" id="KW-0732">Signal</keyword>
<proteinExistence type="predicted"/>
<name>A0A495WCN7_9RHOO</name>
<dbReference type="PROSITE" id="PS50206">
    <property type="entry name" value="RHODANESE_3"/>
    <property type="match status" value="1"/>
</dbReference>
<dbReference type="RefSeq" id="WP_121457652.1">
    <property type="nucleotide sequence ID" value="NZ_RBXP01000013.1"/>
</dbReference>
<feature type="domain" description="Rhodanese" evidence="2">
    <location>
        <begin position="115"/>
        <end position="175"/>
    </location>
</feature>
<gene>
    <name evidence="3" type="ORF">DFR40_1293</name>
</gene>
<evidence type="ECO:0000313" key="3">
    <source>
        <dbReference type="EMBL" id="RKT59406.1"/>
    </source>
</evidence>
<sequence length="202" mass="22662">MKPRQFAAGLAFCLAATAFAADWAPGTVDWQKLPEIKQTRLALYLTPQQAHDMKVANPRGVALFDVRTRAEAMYVGMAAGVDALVPFVEHQEIMTDWDDKRTMYKLEPNQDFVAEIGRRLQEMGLERTAPVILICRSGDRSSKAADRLQAAGYTQVYSVPEGFEGDRAESGAKKGQRTVNGWKNAELPWSYKLDKAKMYFPR</sequence>
<organism evidence="3 4">
    <name type="scientific">Azonexus fungiphilus</name>
    <dbReference type="NCBI Taxonomy" id="146940"/>
    <lineage>
        <taxon>Bacteria</taxon>
        <taxon>Pseudomonadati</taxon>
        <taxon>Pseudomonadota</taxon>
        <taxon>Betaproteobacteria</taxon>
        <taxon>Rhodocyclales</taxon>
        <taxon>Azonexaceae</taxon>
        <taxon>Azonexus</taxon>
    </lineage>
</organism>
<accession>A0A495WCN7</accession>
<dbReference type="InterPro" id="IPR001763">
    <property type="entry name" value="Rhodanese-like_dom"/>
</dbReference>
<feature type="signal peptide" evidence="1">
    <location>
        <begin position="1"/>
        <end position="20"/>
    </location>
</feature>
<comment type="caution">
    <text evidence="3">The sequence shown here is derived from an EMBL/GenBank/DDBJ whole genome shotgun (WGS) entry which is preliminary data.</text>
</comment>